<dbReference type="EMBL" id="LAZR01000432">
    <property type="protein sequence ID" value="KKN69116.1"/>
    <property type="molecule type" value="Genomic_DNA"/>
</dbReference>
<protein>
    <submittedName>
        <fullName evidence="1">Uncharacterized protein</fullName>
    </submittedName>
</protein>
<organism evidence="1">
    <name type="scientific">marine sediment metagenome</name>
    <dbReference type="NCBI Taxonomy" id="412755"/>
    <lineage>
        <taxon>unclassified sequences</taxon>
        <taxon>metagenomes</taxon>
        <taxon>ecological metagenomes</taxon>
    </lineage>
</organism>
<gene>
    <name evidence="1" type="ORF">LCGC14_0444050</name>
</gene>
<evidence type="ECO:0000313" key="1">
    <source>
        <dbReference type="EMBL" id="KKN69116.1"/>
    </source>
</evidence>
<accession>A0A0F9V6E6</accession>
<dbReference type="AlphaFoldDB" id="A0A0F9V6E6"/>
<reference evidence="1" key="1">
    <citation type="journal article" date="2015" name="Nature">
        <title>Complex archaea that bridge the gap between prokaryotes and eukaryotes.</title>
        <authorList>
            <person name="Spang A."/>
            <person name="Saw J.H."/>
            <person name="Jorgensen S.L."/>
            <person name="Zaremba-Niedzwiedzka K."/>
            <person name="Martijn J."/>
            <person name="Lind A.E."/>
            <person name="van Eijk R."/>
            <person name="Schleper C."/>
            <person name="Guy L."/>
            <person name="Ettema T.J."/>
        </authorList>
    </citation>
    <scope>NUCLEOTIDE SEQUENCE</scope>
</reference>
<proteinExistence type="predicted"/>
<comment type="caution">
    <text evidence="1">The sequence shown here is derived from an EMBL/GenBank/DDBJ whole genome shotgun (WGS) entry which is preliminary data.</text>
</comment>
<sequence length="123" mass="14217">MNADEIAMKLAEAMGWKKWDALSEDKGWIEGDSVFVYHPSGIADSPRFHPDTRGDHIWICLEWAQKKFGPFRTTLNEDQLNPNLEWRESWFGENTPATYQDERDNFLEIDPLHIALAILKALG</sequence>
<name>A0A0F9V6E6_9ZZZZ</name>